<name>A0ACC1MVZ2_9HYPO</name>
<gene>
    <name evidence="1" type="ORF">NQ176_g8065</name>
</gene>
<sequence>MQLFTGPPATYATAQRKLPGYDYVIVGAGAAGCVLASKLSEDLDVTVLLLEAGGPHTGILETRVPFLFSKLFHTKHDWDYNTVEQPGLAYRRLYWPRGKLLGGSTSINAMMYHHGSKSDYDEWGNEKDSVLC</sequence>
<organism evidence="1 2">
    <name type="scientific">Zarea fungicola</name>
    <dbReference type="NCBI Taxonomy" id="93591"/>
    <lineage>
        <taxon>Eukaryota</taxon>
        <taxon>Fungi</taxon>
        <taxon>Dikarya</taxon>
        <taxon>Ascomycota</taxon>
        <taxon>Pezizomycotina</taxon>
        <taxon>Sordariomycetes</taxon>
        <taxon>Hypocreomycetidae</taxon>
        <taxon>Hypocreales</taxon>
        <taxon>Cordycipitaceae</taxon>
        <taxon>Zarea</taxon>
    </lineage>
</organism>
<keyword evidence="2" id="KW-1185">Reference proteome</keyword>
<dbReference type="Proteomes" id="UP001143910">
    <property type="component" value="Unassembled WGS sequence"/>
</dbReference>
<comment type="caution">
    <text evidence="1">The sequence shown here is derived from an EMBL/GenBank/DDBJ whole genome shotgun (WGS) entry which is preliminary data.</text>
</comment>
<reference evidence="1" key="1">
    <citation type="submission" date="2022-08" db="EMBL/GenBank/DDBJ databases">
        <title>Genome Sequence of Lecanicillium fungicola.</title>
        <authorList>
            <person name="Buettner E."/>
        </authorList>
    </citation>
    <scope>NUCLEOTIDE SEQUENCE</scope>
    <source>
        <strain evidence="1">Babe33</strain>
    </source>
</reference>
<evidence type="ECO:0000313" key="2">
    <source>
        <dbReference type="Proteomes" id="UP001143910"/>
    </source>
</evidence>
<protein>
    <submittedName>
        <fullName evidence="1">Uncharacterized protein</fullName>
    </submittedName>
</protein>
<accession>A0ACC1MVZ2</accession>
<dbReference type="EMBL" id="JANJQO010001489">
    <property type="protein sequence ID" value="KAJ2970688.1"/>
    <property type="molecule type" value="Genomic_DNA"/>
</dbReference>
<evidence type="ECO:0000313" key="1">
    <source>
        <dbReference type="EMBL" id="KAJ2970688.1"/>
    </source>
</evidence>
<proteinExistence type="predicted"/>